<comment type="caution">
    <text evidence="2">The sequence shown here is derived from an EMBL/GenBank/DDBJ whole genome shotgun (WGS) entry which is preliminary data.</text>
</comment>
<dbReference type="InterPro" id="IPR027417">
    <property type="entry name" value="P-loop_NTPase"/>
</dbReference>
<dbReference type="SUPFAM" id="SSF52540">
    <property type="entry name" value="P-loop containing nucleoside triphosphate hydrolases"/>
    <property type="match status" value="1"/>
</dbReference>
<feature type="region of interest" description="Disordered" evidence="1">
    <location>
        <begin position="33"/>
        <end position="91"/>
    </location>
</feature>
<feature type="compositionally biased region" description="Polar residues" evidence="1">
    <location>
        <begin position="578"/>
        <end position="587"/>
    </location>
</feature>
<name>A0ABQ7G8Q9_DUNSA</name>
<protein>
    <recommendedName>
        <fullName evidence="4">DEAD/DEAH box helicase domain-containing protein</fullName>
    </recommendedName>
</protein>
<feature type="compositionally biased region" description="Polar residues" evidence="1">
    <location>
        <begin position="613"/>
        <end position="622"/>
    </location>
</feature>
<feature type="region of interest" description="Disordered" evidence="1">
    <location>
        <begin position="111"/>
        <end position="179"/>
    </location>
</feature>
<dbReference type="EMBL" id="MU069989">
    <property type="protein sequence ID" value="KAF5830973.1"/>
    <property type="molecule type" value="Genomic_DNA"/>
</dbReference>
<feature type="compositionally biased region" description="Low complexity" evidence="1">
    <location>
        <begin position="628"/>
        <end position="639"/>
    </location>
</feature>
<sequence>MAAHLPGIGLDCPVHLPTQNVVKRVPLALRKRCPTRSPSKHVVENSHGSPRPLLVGATAYQREAPQPHGSTVGASTSSSTSISSKHAPSDPAWIERQASHTQISTSFISMSPGAHATSQRKLAISTQRPKQRNARSSHPPSSTQLRTMSKRDSESKSSSKVVSLQRRNQAGRHVSLQPLSDTAQSLVHEVVQEMSRGRSVLAYGLPPSPARAVLCLTAAIERLMHGGAPIEDDLLALRTSCPALLVSTPGRLMHLVSQAHELAHDLLAVSDHRAHVQLMHGGAPIEDDLLALRTSCPALLVSTPGRLMHLVSQMVVLGGVWMVVLDGAKELLAVPAIRCQVDAALRGLSTMAGGKRSRVAPRAAASHPNGRQLLITAATPEVLASGGPSLKQQNQQAEEEWRGGPSSKPQHQQAEEDASVDASASKHAEGTGAQRELGGSRGSGPGLAPSEHTGAFSEQHELGDMGGLLGSTQAWVHVLDAVRVFTGGALPSVVPALQQATQHATLPDTAQHATLPGTVQRANLPGTGAPEVQQTQQQQKRTQHATLLGSAPESLQQQQQQQQKQHTALPGTGAPEWQPTQQQTQCATLPGTRAPELQQQQQQQQQEGAVTAAQPTQHSWQPRSHGLSPAAPEEGATAPAPSPRHPPHAQLRQQAAPGVVASPSGAHGHPTLDPQTTISSIPTQPHGHPTHDPLSIHSGHPTQVLLPVRFATAPVEELPAQLLSVLLAHAQQAGPSSRTLVLCPTAAVAAVWAAAARGMCLPALELDNDAIAIQNGGAKE</sequence>
<keyword evidence="3" id="KW-1185">Reference proteome</keyword>
<feature type="compositionally biased region" description="Low complexity" evidence="1">
    <location>
        <begin position="70"/>
        <end position="84"/>
    </location>
</feature>
<proteinExistence type="predicted"/>
<reference evidence="2" key="1">
    <citation type="submission" date="2017-08" db="EMBL/GenBank/DDBJ databases">
        <authorList>
            <person name="Polle J.E."/>
            <person name="Barry K."/>
            <person name="Cushman J."/>
            <person name="Schmutz J."/>
            <person name="Tran D."/>
            <person name="Hathwaick L.T."/>
            <person name="Yim W.C."/>
            <person name="Jenkins J."/>
            <person name="Mckie-Krisberg Z.M."/>
            <person name="Prochnik S."/>
            <person name="Lindquist E."/>
            <person name="Dockter R.B."/>
            <person name="Adam C."/>
            <person name="Molina H."/>
            <person name="Bunkerborg J."/>
            <person name="Jin E."/>
            <person name="Buchheim M."/>
            <person name="Magnuson J."/>
        </authorList>
    </citation>
    <scope>NUCLEOTIDE SEQUENCE</scope>
    <source>
        <strain evidence="2">CCAP 19/18</strain>
    </source>
</reference>
<feature type="region of interest" description="Disordered" evidence="1">
    <location>
        <begin position="551"/>
        <end position="700"/>
    </location>
</feature>
<evidence type="ECO:0000313" key="3">
    <source>
        <dbReference type="Proteomes" id="UP000815325"/>
    </source>
</evidence>
<feature type="compositionally biased region" description="Polar residues" evidence="1">
    <location>
        <begin position="673"/>
        <end position="683"/>
    </location>
</feature>
<organism evidence="2 3">
    <name type="scientific">Dunaliella salina</name>
    <name type="common">Green alga</name>
    <name type="synonym">Protococcus salinus</name>
    <dbReference type="NCBI Taxonomy" id="3046"/>
    <lineage>
        <taxon>Eukaryota</taxon>
        <taxon>Viridiplantae</taxon>
        <taxon>Chlorophyta</taxon>
        <taxon>core chlorophytes</taxon>
        <taxon>Chlorophyceae</taxon>
        <taxon>CS clade</taxon>
        <taxon>Chlamydomonadales</taxon>
        <taxon>Dunaliellaceae</taxon>
        <taxon>Dunaliella</taxon>
    </lineage>
</organism>
<feature type="region of interest" description="Disordered" evidence="1">
    <location>
        <begin position="352"/>
        <end position="371"/>
    </location>
</feature>
<dbReference type="Gene3D" id="3.40.50.300">
    <property type="entry name" value="P-loop containing nucleotide triphosphate hydrolases"/>
    <property type="match status" value="1"/>
</dbReference>
<feature type="compositionally biased region" description="Low complexity" evidence="1">
    <location>
        <begin position="556"/>
        <end position="565"/>
    </location>
</feature>
<feature type="compositionally biased region" description="Polar residues" evidence="1">
    <location>
        <begin position="116"/>
        <end position="128"/>
    </location>
</feature>
<accession>A0ABQ7G8Q9</accession>
<evidence type="ECO:0008006" key="4">
    <source>
        <dbReference type="Google" id="ProtNLM"/>
    </source>
</evidence>
<evidence type="ECO:0000313" key="2">
    <source>
        <dbReference type="EMBL" id="KAF5830973.1"/>
    </source>
</evidence>
<feature type="region of interest" description="Disordered" evidence="1">
    <location>
        <begin position="384"/>
        <end position="453"/>
    </location>
</feature>
<evidence type="ECO:0000256" key="1">
    <source>
        <dbReference type="SAM" id="MobiDB-lite"/>
    </source>
</evidence>
<dbReference type="Proteomes" id="UP000815325">
    <property type="component" value="Unassembled WGS sequence"/>
</dbReference>
<feature type="compositionally biased region" description="Polar residues" evidence="1">
    <location>
        <begin position="136"/>
        <end position="147"/>
    </location>
</feature>
<gene>
    <name evidence="2" type="ORF">DUNSADRAFT_13783</name>
</gene>